<organism evidence="3 4">
    <name type="scientific">Dongia mobilis</name>
    <dbReference type="NCBI Taxonomy" id="578943"/>
    <lineage>
        <taxon>Bacteria</taxon>
        <taxon>Pseudomonadati</taxon>
        <taxon>Pseudomonadota</taxon>
        <taxon>Alphaproteobacteria</taxon>
        <taxon>Rhodospirillales</taxon>
        <taxon>Dongiaceae</taxon>
        <taxon>Dongia</taxon>
    </lineage>
</organism>
<dbReference type="PIRSF" id="PIRSF000714">
    <property type="entry name" value="HIT"/>
    <property type="match status" value="1"/>
</dbReference>
<sequence length="139" mass="15634">MSETEFTLHPQLAADCLEIGDWPLCRLLRMNDRTYPWLILVPRRAGIREIIDLARPDQIRLMEEIALASAALRRETGAHKLNVAALGNAVPQLHVHVIARFTNDPAWPRPIWGVQPPVPLGAAADSERARWRAALQPDQ</sequence>
<comment type="caution">
    <text evidence="1">Lacks conserved residue(s) required for the propagation of feature annotation.</text>
</comment>
<evidence type="ECO:0000313" key="3">
    <source>
        <dbReference type="EMBL" id="TDQ77691.1"/>
    </source>
</evidence>
<dbReference type="PROSITE" id="PS51084">
    <property type="entry name" value="HIT_2"/>
    <property type="match status" value="1"/>
</dbReference>
<dbReference type="SUPFAM" id="SSF54197">
    <property type="entry name" value="HIT-like"/>
    <property type="match status" value="1"/>
</dbReference>
<accession>A0A4R6WH94</accession>
<dbReference type="InterPro" id="IPR011146">
    <property type="entry name" value="HIT-like"/>
</dbReference>
<dbReference type="Proteomes" id="UP000295783">
    <property type="component" value="Unassembled WGS sequence"/>
</dbReference>
<protein>
    <submittedName>
        <fullName evidence="3">Diadenosine tetraphosphate (Ap4A) HIT family hydrolase</fullName>
    </submittedName>
</protein>
<keyword evidence="4" id="KW-1185">Reference proteome</keyword>
<keyword evidence="3" id="KW-0378">Hydrolase</keyword>
<dbReference type="InterPro" id="IPR036265">
    <property type="entry name" value="HIT-like_sf"/>
</dbReference>
<dbReference type="GO" id="GO:0016787">
    <property type="term" value="F:hydrolase activity"/>
    <property type="evidence" value="ECO:0007669"/>
    <property type="project" value="UniProtKB-KW"/>
</dbReference>
<dbReference type="AlphaFoldDB" id="A0A4R6WH94"/>
<dbReference type="EMBL" id="SNYW01000014">
    <property type="protein sequence ID" value="TDQ77691.1"/>
    <property type="molecule type" value="Genomic_DNA"/>
</dbReference>
<gene>
    <name evidence="3" type="ORF">A8950_3846</name>
</gene>
<dbReference type="OrthoDB" id="9799145at2"/>
<evidence type="ECO:0000259" key="2">
    <source>
        <dbReference type="PROSITE" id="PS51084"/>
    </source>
</evidence>
<dbReference type="Pfam" id="PF01230">
    <property type="entry name" value="HIT"/>
    <property type="match status" value="1"/>
</dbReference>
<evidence type="ECO:0000256" key="1">
    <source>
        <dbReference type="PROSITE-ProRule" id="PRU00464"/>
    </source>
</evidence>
<name>A0A4R6WH94_9PROT</name>
<comment type="caution">
    <text evidence="3">The sequence shown here is derived from an EMBL/GenBank/DDBJ whole genome shotgun (WGS) entry which is preliminary data.</text>
</comment>
<evidence type="ECO:0000313" key="4">
    <source>
        <dbReference type="Proteomes" id="UP000295783"/>
    </source>
</evidence>
<dbReference type="InterPro" id="IPR026026">
    <property type="entry name" value="HIT_Hint"/>
</dbReference>
<feature type="domain" description="HIT" evidence="2">
    <location>
        <begin position="38"/>
        <end position="107"/>
    </location>
</feature>
<dbReference type="RefSeq" id="WP_133615268.1">
    <property type="nucleotide sequence ID" value="NZ_SNYW01000014.1"/>
</dbReference>
<proteinExistence type="predicted"/>
<reference evidence="3 4" key="1">
    <citation type="submission" date="2019-03" db="EMBL/GenBank/DDBJ databases">
        <title>Genomic Encyclopedia of Type Strains, Phase III (KMG-III): the genomes of soil and plant-associated and newly described type strains.</title>
        <authorList>
            <person name="Whitman W."/>
        </authorList>
    </citation>
    <scope>NUCLEOTIDE SEQUENCE [LARGE SCALE GENOMIC DNA]</scope>
    <source>
        <strain evidence="3 4">CGMCC 1.7660</strain>
    </source>
</reference>
<dbReference type="Gene3D" id="3.30.428.10">
    <property type="entry name" value="HIT-like"/>
    <property type="match status" value="1"/>
</dbReference>